<evidence type="ECO:0000256" key="3">
    <source>
        <dbReference type="ARBA" id="ARBA00031983"/>
    </source>
</evidence>
<proteinExistence type="predicted"/>
<dbReference type="EMBL" id="CP036339">
    <property type="protein sequence ID" value="QDT76139.1"/>
    <property type="molecule type" value="Genomic_DNA"/>
</dbReference>
<dbReference type="SUPFAM" id="SSF102405">
    <property type="entry name" value="MCP/YpsA-like"/>
    <property type="match status" value="1"/>
</dbReference>
<dbReference type="PANTHER" id="PTHR43393">
    <property type="entry name" value="CYTOKININ RIBOSIDE 5'-MONOPHOSPHATE PHOSPHORIBOHYDROLASE"/>
    <property type="match status" value="1"/>
</dbReference>
<gene>
    <name evidence="4" type="ORF">I41_53840</name>
</gene>
<dbReference type="InterPro" id="IPR052341">
    <property type="entry name" value="LOG_family_nucleotidases"/>
</dbReference>
<dbReference type="EC" id="3.2.2.4" evidence="2"/>
<protein>
    <recommendedName>
        <fullName evidence="3">AMP nucleosidase</fullName>
        <ecNumber evidence="2">3.2.2.4</ecNumber>
    </recommendedName>
    <alternativeName>
        <fullName evidence="3">AMP nucleosidase</fullName>
    </alternativeName>
</protein>
<name>A0A517U679_9BACT</name>
<evidence type="ECO:0000313" key="4">
    <source>
        <dbReference type="EMBL" id="QDT76139.1"/>
    </source>
</evidence>
<dbReference type="GO" id="GO:0009691">
    <property type="term" value="P:cytokinin biosynthetic process"/>
    <property type="evidence" value="ECO:0007669"/>
    <property type="project" value="InterPro"/>
</dbReference>
<dbReference type="GO" id="GO:0008714">
    <property type="term" value="F:AMP nucleosidase activity"/>
    <property type="evidence" value="ECO:0007669"/>
    <property type="project" value="UniProtKB-EC"/>
</dbReference>
<reference evidence="4 5" key="1">
    <citation type="submission" date="2019-02" db="EMBL/GenBank/DDBJ databases">
        <title>Deep-cultivation of Planctomycetes and their phenomic and genomic characterization uncovers novel biology.</title>
        <authorList>
            <person name="Wiegand S."/>
            <person name="Jogler M."/>
            <person name="Boedeker C."/>
            <person name="Pinto D."/>
            <person name="Vollmers J."/>
            <person name="Rivas-Marin E."/>
            <person name="Kohn T."/>
            <person name="Peeters S.H."/>
            <person name="Heuer A."/>
            <person name="Rast P."/>
            <person name="Oberbeckmann S."/>
            <person name="Bunk B."/>
            <person name="Jeske O."/>
            <person name="Meyerdierks A."/>
            <person name="Storesund J.E."/>
            <person name="Kallscheuer N."/>
            <person name="Luecker S."/>
            <person name="Lage O.M."/>
            <person name="Pohl T."/>
            <person name="Merkel B.J."/>
            <person name="Hornburger P."/>
            <person name="Mueller R.-W."/>
            <person name="Bruemmer F."/>
            <person name="Labrenz M."/>
            <person name="Spormann A.M."/>
            <person name="Op den Camp H."/>
            <person name="Overmann J."/>
            <person name="Amann R."/>
            <person name="Jetten M.S.M."/>
            <person name="Mascher T."/>
            <person name="Medema M.H."/>
            <person name="Devos D.P."/>
            <person name="Kaster A.-K."/>
            <person name="Ovreas L."/>
            <person name="Rohde M."/>
            <person name="Galperin M.Y."/>
            <person name="Jogler C."/>
        </authorList>
    </citation>
    <scope>NUCLEOTIDE SEQUENCE [LARGE SCALE GENOMIC DNA]</scope>
    <source>
        <strain evidence="4 5">I41</strain>
    </source>
</reference>
<dbReference type="Proteomes" id="UP000317909">
    <property type="component" value="Chromosome"/>
</dbReference>
<evidence type="ECO:0000256" key="1">
    <source>
        <dbReference type="ARBA" id="ARBA00000274"/>
    </source>
</evidence>
<dbReference type="KEGG" id="llh:I41_53840"/>
<keyword evidence="5" id="KW-1185">Reference proteome</keyword>
<comment type="catalytic activity">
    <reaction evidence="1">
        <text>AMP + H2O = D-ribose 5-phosphate + adenine</text>
        <dbReference type="Rhea" id="RHEA:20129"/>
        <dbReference type="ChEBI" id="CHEBI:15377"/>
        <dbReference type="ChEBI" id="CHEBI:16708"/>
        <dbReference type="ChEBI" id="CHEBI:78346"/>
        <dbReference type="ChEBI" id="CHEBI:456215"/>
        <dbReference type="EC" id="3.2.2.4"/>
    </reaction>
</comment>
<dbReference type="InterPro" id="IPR005269">
    <property type="entry name" value="LOG"/>
</dbReference>
<dbReference type="InterPro" id="IPR031100">
    <property type="entry name" value="LOG_fam"/>
</dbReference>
<dbReference type="NCBIfam" id="TIGR00730">
    <property type="entry name" value="Rossman fold protein, TIGR00730 family"/>
    <property type="match status" value="1"/>
</dbReference>
<dbReference type="RefSeq" id="WP_145435885.1">
    <property type="nucleotide sequence ID" value="NZ_CP036339.1"/>
</dbReference>
<evidence type="ECO:0000313" key="5">
    <source>
        <dbReference type="Proteomes" id="UP000317909"/>
    </source>
</evidence>
<evidence type="ECO:0000256" key="2">
    <source>
        <dbReference type="ARBA" id="ARBA00011985"/>
    </source>
</evidence>
<dbReference type="Pfam" id="PF03641">
    <property type="entry name" value="Lysine_decarbox"/>
    <property type="match status" value="1"/>
</dbReference>
<accession>A0A517U679</accession>
<dbReference type="Gene3D" id="3.40.50.450">
    <property type="match status" value="1"/>
</dbReference>
<dbReference type="PANTHER" id="PTHR43393:SF2">
    <property type="entry name" value="CYTOKININ RIBOSIDE 5'-MONOPHOSPHATE PHOSPHORIBOHYDROLASE"/>
    <property type="match status" value="1"/>
</dbReference>
<organism evidence="4 5">
    <name type="scientific">Lacipirellula limnantheis</name>
    <dbReference type="NCBI Taxonomy" id="2528024"/>
    <lineage>
        <taxon>Bacteria</taxon>
        <taxon>Pseudomonadati</taxon>
        <taxon>Planctomycetota</taxon>
        <taxon>Planctomycetia</taxon>
        <taxon>Pirellulales</taxon>
        <taxon>Lacipirellulaceae</taxon>
        <taxon>Lacipirellula</taxon>
    </lineage>
</organism>
<dbReference type="AlphaFoldDB" id="A0A517U679"/>
<dbReference type="GO" id="GO:0005829">
    <property type="term" value="C:cytosol"/>
    <property type="evidence" value="ECO:0007669"/>
    <property type="project" value="TreeGrafter"/>
</dbReference>
<sequence length="345" mass="39602">MSTIDSELPLEPDDISDLIAMLRESTDKMHADRIDRGDLKILARTIRELRYAFKVFAGYRTKRKVTVFGSARTPTDAPAYLQAMELGKVMAERQWLVVTGAASGIMEAGHRGAGRENSMGLNIMLPFEQSSNEIIRDDPKLVNMKYFFTRKLMFVKECDAVVCLPGGFGTLDEGLEVLTLLQTGKRDMVPVILLDEPGGTYWKDFHAFVDKHLWGERMISHVDFRLYKVFDTVDETVGEIMQFYRVFHSMRFVRKQLVFRLQHALPEETLAEINRDFTDLLAKGEFVQREAFKEEADDYSLSTLPRLAFHFNRRNYGRLRVLIDLINDAKPPAIDEAKQHVPTLT</sequence>
<dbReference type="OrthoDB" id="9801098at2"/>